<feature type="region of interest" description="Disordered" evidence="1">
    <location>
        <begin position="1"/>
        <end position="25"/>
    </location>
</feature>
<keyword evidence="3" id="KW-1185">Reference proteome</keyword>
<dbReference type="Proteomes" id="UP000299102">
    <property type="component" value="Unassembled WGS sequence"/>
</dbReference>
<dbReference type="EMBL" id="BGZK01000999">
    <property type="protein sequence ID" value="GBP68056.1"/>
    <property type="molecule type" value="Genomic_DNA"/>
</dbReference>
<organism evidence="2 3">
    <name type="scientific">Eumeta variegata</name>
    <name type="common">Bagworm moth</name>
    <name type="synonym">Eumeta japonica</name>
    <dbReference type="NCBI Taxonomy" id="151549"/>
    <lineage>
        <taxon>Eukaryota</taxon>
        <taxon>Metazoa</taxon>
        <taxon>Ecdysozoa</taxon>
        <taxon>Arthropoda</taxon>
        <taxon>Hexapoda</taxon>
        <taxon>Insecta</taxon>
        <taxon>Pterygota</taxon>
        <taxon>Neoptera</taxon>
        <taxon>Endopterygota</taxon>
        <taxon>Lepidoptera</taxon>
        <taxon>Glossata</taxon>
        <taxon>Ditrysia</taxon>
        <taxon>Tineoidea</taxon>
        <taxon>Psychidae</taxon>
        <taxon>Oiketicinae</taxon>
        <taxon>Eumeta</taxon>
    </lineage>
</organism>
<gene>
    <name evidence="2" type="ORF">EVAR_104016_1</name>
</gene>
<accession>A0A4C1XWX3</accession>
<comment type="caution">
    <text evidence="2">The sequence shown here is derived from an EMBL/GenBank/DDBJ whole genome shotgun (WGS) entry which is preliminary data.</text>
</comment>
<proteinExistence type="predicted"/>
<evidence type="ECO:0000313" key="2">
    <source>
        <dbReference type="EMBL" id="GBP68056.1"/>
    </source>
</evidence>
<evidence type="ECO:0000313" key="3">
    <source>
        <dbReference type="Proteomes" id="UP000299102"/>
    </source>
</evidence>
<reference evidence="2 3" key="1">
    <citation type="journal article" date="2019" name="Commun. Biol.">
        <title>The bagworm genome reveals a unique fibroin gene that provides high tensile strength.</title>
        <authorList>
            <person name="Kono N."/>
            <person name="Nakamura H."/>
            <person name="Ohtoshi R."/>
            <person name="Tomita M."/>
            <person name="Numata K."/>
            <person name="Arakawa K."/>
        </authorList>
    </citation>
    <scope>NUCLEOTIDE SEQUENCE [LARGE SCALE GENOMIC DNA]</scope>
</reference>
<protein>
    <submittedName>
        <fullName evidence="2">Uncharacterized protein</fullName>
    </submittedName>
</protein>
<name>A0A4C1XWX3_EUMVA</name>
<sequence length="91" mass="10541">MLSDVRNDITHSTRRVPGRDRVTEARSEFTPRAVLRPRPNRRVGGPDVMLSKRSSVYVVLSNDNVMILRRHRVGRRKVFDLQITAGNIRVY</sequence>
<dbReference type="AlphaFoldDB" id="A0A4C1XWX3"/>
<evidence type="ECO:0000256" key="1">
    <source>
        <dbReference type="SAM" id="MobiDB-lite"/>
    </source>
</evidence>